<dbReference type="AlphaFoldDB" id="A0A0V1GIW1"/>
<proteinExistence type="predicted"/>
<gene>
    <name evidence="2" type="ORF">T11_10201</name>
    <name evidence="3" type="ORF">T11_7330</name>
</gene>
<keyword evidence="4" id="KW-1185">Reference proteome</keyword>
<evidence type="ECO:0000313" key="4">
    <source>
        <dbReference type="Proteomes" id="UP000055024"/>
    </source>
</evidence>
<accession>A0A0V1GIW1</accession>
<feature type="region of interest" description="Disordered" evidence="1">
    <location>
        <begin position="1"/>
        <end position="30"/>
    </location>
</feature>
<reference evidence="2 4" key="1">
    <citation type="submission" date="2015-01" db="EMBL/GenBank/DDBJ databases">
        <title>Evolution of Trichinella species and genotypes.</title>
        <authorList>
            <person name="Korhonen P.K."/>
            <person name="Edoardo P."/>
            <person name="Giuseppe L.R."/>
            <person name="Gasser R.B."/>
        </authorList>
    </citation>
    <scope>NUCLEOTIDE SEQUENCE [LARGE SCALE GENOMIC DNA]</scope>
    <source>
        <strain evidence="2">ISS1029</strain>
    </source>
</reference>
<evidence type="ECO:0000256" key="1">
    <source>
        <dbReference type="SAM" id="MobiDB-lite"/>
    </source>
</evidence>
<dbReference type="EMBL" id="JYDP01001526">
    <property type="protein sequence ID" value="KRY98196.1"/>
    <property type="molecule type" value="Genomic_DNA"/>
</dbReference>
<evidence type="ECO:0000313" key="2">
    <source>
        <dbReference type="EMBL" id="KRY98196.1"/>
    </source>
</evidence>
<feature type="compositionally biased region" description="Basic residues" evidence="1">
    <location>
        <begin position="1"/>
        <end position="15"/>
    </location>
</feature>
<protein>
    <submittedName>
        <fullName evidence="2">Uncharacterized protein</fullName>
    </submittedName>
</protein>
<name>A0A0V1GIW1_9BILA</name>
<dbReference type="Proteomes" id="UP000055024">
    <property type="component" value="Unassembled WGS sequence"/>
</dbReference>
<organism evidence="2 4">
    <name type="scientific">Trichinella zimbabwensis</name>
    <dbReference type="NCBI Taxonomy" id="268475"/>
    <lineage>
        <taxon>Eukaryota</taxon>
        <taxon>Metazoa</taxon>
        <taxon>Ecdysozoa</taxon>
        <taxon>Nematoda</taxon>
        <taxon>Enoplea</taxon>
        <taxon>Dorylaimia</taxon>
        <taxon>Trichinellida</taxon>
        <taxon>Trichinellidae</taxon>
        <taxon>Trichinella</taxon>
    </lineage>
</organism>
<comment type="caution">
    <text evidence="2">The sequence shown here is derived from an EMBL/GenBank/DDBJ whole genome shotgun (WGS) entry which is preliminary data.</text>
</comment>
<dbReference type="EMBL" id="JYDP01000649">
    <property type="protein sequence ID" value="KRY99901.1"/>
    <property type="molecule type" value="Genomic_DNA"/>
</dbReference>
<sequence>MAVRIRSVKPKRSLKHHCDTNIHYTTSSEN</sequence>
<evidence type="ECO:0000313" key="3">
    <source>
        <dbReference type="EMBL" id="KRY99901.1"/>
    </source>
</evidence>